<organism evidence="1 2">
    <name type="scientific">Zootermopsis nevadensis</name>
    <name type="common">Dampwood termite</name>
    <dbReference type="NCBI Taxonomy" id="136037"/>
    <lineage>
        <taxon>Eukaryota</taxon>
        <taxon>Metazoa</taxon>
        <taxon>Ecdysozoa</taxon>
        <taxon>Arthropoda</taxon>
        <taxon>Hexapoda</taxon>
        <taxon>Insecta</taxon>
        <taxon>Pterygota</taxon>
        <taxon>Neoptera</taxon>
        <taxon>Polyneoptera</taxon>
        <taxon>Dictyoptera</taxon>
        <taxon>Blattodea</taxon>
        <taxon>Blattoidea</taxon>
        <taxon>Termitoidae</taxon>
        <taxon>Termopsidae</taxon>
        <taxon>Zootermopsis</taxon>
    </lineage>
</organism>
<reference evidence="1 2" key="1">
    <citation type="journal article" date="2014" name="Nat. Commun.">
        <title>Molecular traces of alternative social organization in a termite genome.</title>
        <authorList>
            <person name="Terrapon N."/>
            <person name="Li C."/>
            <person name="Robertson H.M."/>
            <person name="Ji L."/>
            <person name="Meng X."/>
            <person name="Booth W."/>
            <person name="Chen Z."/>
            <person name="Childers C.P."/>
            <person name="Glastad K.M."/>
            <person name="Gokhale K."/>
            <person name="Gowin J."/>
            <person name="Gronenberg W."/>
            <person name="Hermansen R.A."/>
            <person name="Hu H."/>
            <person name="Hunt B.G."/>
            <person name="Huylmans A.K."/>
            <person name="Khalil S.M."/>
            <person name="Mitchell R.D."/>
            <person name="Munoz-Torres M.C."/>
            <person name="Mustard J.A."/>
            <person name="Pan H."/>
            <person name="Reese J.T."/>
            <person name="Scharf M.E."/>
            <person name="Sun F."/>
            <person name="Vogel H."/>
            <person name="Xiao J."/>
            <person name="Yang W."/>
            <person name="Yang Z."/>
            <person name="Yang Z."/>
            <person name="Zhou J."/>
            <person name="Zhu J."/>
            <person name="Brent C.S."/>
            <person name="Elsik C.G."/>
            <person name="Goodisman M.A."/>
            <person name="Liberles D.A."/>
            <person name="Roe R.M."/>
            <person name="Vargo E.L."/>
            <person name="Vilcinskas A."/>
            <person name="Wang J."/>
            <person name="Bornberg-Bauer E."/>
            <person name="Korb J."/>
            <person name="Zhang G."/>
            <person name="Liebig J."/>
        </authorList>
    </citation>
    <scope>NUCLEOTIDE SEQUENCE [LARGE SCALE GENOMIC DNA]</scope>
    <source>
        <tissue evidence="1">Whole organism</tissue>
    </source>
</reference>
<keyword evidence="2" id="KW-1185">Reference proteome</keyword>
<dbReference type="Proteomes" id="UP000027135">
    <property type="component" value="Unassembled WGS sequence"/>
</dbReference>
<evidence type="ECO:0000313" key="1">
    <source>
        <dbReference type="EMBL" id="KDR16055.1"/>
    </source>
</evidence>
<dbReference type="AlphaFoldDB" id="A0A067RBK8"/>
<accession>A0A067RBK8</accession>
<proteinExistence type="predicted"/>
<dbReference type="EMBL" id="KK852807">
    <property type="protein sequence ID" value="KDR16055.1"/>
    <property type="molecule type" value="Genomic_DNA"/>
</dbReference>
<evidence type="ECO:0000313" key="2">
    <source>
        <dbReference type="Proteomes" id="UP000027135"/>
    </source>
</evidence>
<name>A0A067RBK8_ZOONE</name>
<protein>
    <submittedName>
        <fullName evidence="1">Uncharacterized protein</fullName>
    </submittedName>
</protein>
<sequence length="168" mass="19420">MSGMTSRFKHLYKRNNLVSEGGGREKRAKKKLEERHVSTIEHFCKERSLTGTAVDSPKLRLQKWKEERLQKKLLIMASKKPPFKCGIVHHSLGSPYHTVISKVSCIKTLPKLARLREKTFAVKKNPFPSFAPSDFKFKVSGHNIFLVVWRNNQNVILCCNKSFRGKWP</sequence>
<gene>
    <name evidence="1" type="ORF">L798_10066</name>
</gene>
<dbReference type="InParanoid" id="A0A067RBK8"/>